<evidence type="ECO:0000313" key="2">
    <source>
        <dbReference type="EMBL" id="CAF1374956.1"/>
    </source>
</evidence>
<evidence type="ECO:0000313" key="1">
    <source>
        <dbReference type="EMBL" id="CAF1028695.1"/>
    </source>
</evidence>
<evidence type="ECO:0000313" key="4">
    <source>
        <dbReference type="EMBL" id="CAF4183871.1"/>
    </source>
</evidence>
<dbReference type="AlphaFoldDB" id="A0A814ITL0"/>
<dbReference type="EMBL" id="CAJNOK010024316">
    <property type="protein sequence ID" value="CAF1374956.1"/>
    <property type="molecule type" value="Genomic_DNA"/>
</dbReference>
<sequence>MRVNTSHKWSKIFLFNDYNEFVSDGRGGKQTDTFYDTYPEIEQSAKAFVIGACSEKAASFIAADLAQYIDEQYYATEIRTLNLPYENFGD</sequence>
<gene>
    <name evidence="1" type="ORF">GPM918_LOCUS15164</name>
    <name evidence="2" type="ORF">OVA965_LOCUS31845</name>
    <name evidence="3" type="ORF">SRO942_LOCUS15161</name>
    <name evidence="4" type="ORF">TMI583_LOCUS32689</name>
</gene>
<dbReference type="Proteomes" id="UP000677228">
    <property type="component" value="Unassembled WGS sequence"/>
</dbReference>
<protein>
    <submittedName>
        <fullName evidence="1">Uncharacterized protein</fullName>
    </submittedName>
</protein>
<dbReference type="EMBL" id="CAJOBC010003768">
    <property type="protein sequence ID" value="CAF3799631.1"/>
    <property type="molecule type" value="Genomic_DNA"/>
</dbReference>
<dbReference type="Proteomes" id="UP000663829">
    <property type="component" value="Unassembled WGS sequence"/>
</dbReference>
<dbReference type="Proteomes" id="UP000682733">
    <property type="component" value="Unassembled WGS sequence"/>
</dbReference>
<comment type="caution">
    <text evidence="1">The sequence shown here is derived from an EMBL/GenBank/DDBJ whole genome shotgun (WGS) entry which is preliminary data.</text>
</comment>
<dbReference type="Proteomes" id="UP000681722">
    <property type="component" value="Unassembled WGS sequence"/>
</dbReference>
<dbReference type="EMBL" id="CAJOBA010045991">
    <property type="protein sequence ID" value="CAF4183871.1"/>
    <property type="molecule type" value="Genomic_DNA"/>
</dbReference>
<reference evidence="1" key="1">
    <citation type="submission" date="2021-02" db="EMBL/GenBank/DDBJ databases">
        <authorList>
            <person name="Nowell W R."/>
        </authorList>
    </citation>
    <scope>NUCLEOTIDE SEQUENCE</scope>
</reference>
<accession>A0A814ITL0</accession>
<organism evidence="1 5">
    <name type="scientific">Didymodactylos carnosus</name>
    <dbReference type="NCBI Taxonomy" id="1234261"/>
    <lineage>
        <taxon>Eukaryota</taxon>
        <taxon>Metazoa</taxon>
        <taxon>Spiralia</taxon>
        <taxon>Gnathifera</taxon>
        <taxon>Rotifera</taxon>
        <taxon>Eurotatoria</taxon>
        <taxon>Bdelloidea</taxon>
        <taxon>Philodinida</taxon>
        <taxon>Philodinidae</taxon>
        <taxon>Didymodactylos</taxon>
    </lineage>
</organism>
<keyword evidence="5" id="KW-1185">Reference proteome</keyword>
<dbReference type="EMBL" id="CAJNOQ010003769">
    <property type="protein sequence ID" value="CAF1028695.1"/>
    <property type="molecule type" value="Genomic_DNA"/>
</dbReference>
<evidence type="ECO:0000313" key="3">
    <source>
        <dbReference type="EMBL" id="CAF3799631.1"/>
    </source>
</evidence>
<evidence type="ECO:0000313" key="5">
    <source>
        <dbReference type="Proteomes" id="UP000663829"/>
    </source>
</evidence>
<name>A0A814ITL0_9BILA</name>
<proteinExistence type="predicted"/>
<dbReference type="OrthoDB" id="10031433at2759"/>